<dbReference type="AlphaFoldDB" id="A0A8J2JSF4"/>
<name>A0A8J2JSF4_9HEXA</name>
<reference evidence="1" key="1">
    <citation type="submission" date="2021-06" db="EMBL/GenBank/DDBJ databases">
        <authorList>
            <person name="Hodson N. C."/>
            <person name="Mongue J. A."/>
            <person name="Jaron S. K."/>
        </authorList>
    </citation>
    <scope>NUCLEOTIDE SEQUENCE</scope>
</reference>
<keyword evidence="2" id="KW-1185">Reference proteome</keyword>
<sequence>MAPTNNNYYKCFSFIRKSVENTHSPQFYTCYQKNGSGVWNKTTVIHGPCTKGQWLVPRKDAGSKCDTIPCPEEYNAQPVSLDGNSAYLFPYEDKCYTTGTTGKGPCGENYVAHIDEYKHECRWSTSCSFSGATYEINDCGDGTWPDLNGGCEPLTVL</sequence>
<accession>A0A8J2JSF4</accession>
<dbReference type="Proteomes" id="UP000708208">
    <property type="component" value="Unassembled WGS sequence"/>
</dbReference>
<comment type="caution">
    <text evidence="1">The sequence shown here is derived from an EMBL/GenBank/DDBJ whole genome shotgun (WGS) entry which is preliminary data.</text>
</comment>
<dbReference type="EMBL" id="CAJVCH010098768">
    <property type="protein sequence ID" value="CAG7723396.1"/>
    <property type="molecule type" value="Genomic_DNA"/>
</dbReference>
<evidence type="ECO:0000313" key="1">
    <source>
        <dbReference type="EMBL" id="CAG7723396.1"/>
    </source>
</evidence>
<proteinExistence type="predicted"/>
<evidence type="ECO:0000313" key="2">
    <source>
        <dbReference type="Proteomes" id="UP000708208"/>
    </source>
</evidence>
<organism evidence="1 2">
    <name type="scientific">Allacma fusca</name>
    <dbReference type="NCBI Taxonomy" id="39272"/>
    <lineage>
        <taxon>Eukaryota</taxon>
        <taxon>Metazoa</taxon>
        <taxon>Ecdysozoa</taxon>
        <taxon>Arthropoda</taxon>
        <taxon>Hexapoda</taxon>
        <taxon>Collembola</taxon>
        <taxon>Symphypleona</taxon>
        <taxon>Sminthuridae</taxon>
        <taxon>Allacma</taxon>
    </lineage>
</organism>
<gene>
    <name evidence="1" type="ORF">AFUS01_LOCUS12486</name>
</gene>
<protein>
    <submittedName>
        <fullName evidence="1">Uncharacterized protein</fullName>
    </submittedName>
</protein>